<dbReference type="RefSeq" id="WP_103466345.1">
    <property type="nucleotide sequence ID" value="NZ_PPXC01000011.1"/>
</dbReference>
<dbReference type="Pfam" id="PF03551">
    <property type="entry name" value="PadR"/>
    <property type="match status" value="1"/>
</dbReference>
<dbReference type="AlphaFoldDB" id="A0A2S3ZTZ7"/>
<evidence type="ECO:0000313" key="3">
    <source>
        <dbReference type="EMBL" id="POH72698.1"/>
    </source>
</evidence>
<evidence type="ECO:0000313" key="4">
    <source>
        <dbReference type="Proteomes" id="UP000237061"/>
    </source>
</evidence>
<name>A0A2S3ZTZ7_ARTGL</name>
<dbReference type="PANTHER" id="PTHR43252:SF4">
    <property type="entry name" value="TRANSCRIPTIONAL REGULATORY PROTEIN"/>
    <property type="match status" value="1"/>
</dbReference>
<dbReference type="EMBL" id="PPXC01000011">
    <property type="protein sequence ID" value="POH72698.1"/>
    <property type="molecule type" value="Genomic_DNA"/>
</dbReference>
<dbReference type="Proteomes" id="UP000237061">
    <property type="component" value="Unassembled WGS sequence"/>
</dbReference>
<reference evidence="3 4" key="1">
    <citation type="submission" date="2018-01" db="EMBL/GenBank/DDBJ databases">
        <title>Arthrobacter sp. nov., from glaciers in China.</title>
        <authorList>
            <person name="Liu Q."/>
            <person name="Xin Y.-H."/>
        </authorList>
    </citation>
    <scope>NUCLEOTIDE SEQUENCE [LARGE SCALE GENOMIC DNA]</scope>
    <source>
        <strain evidence="3 4">HLT2-12-2</strain>
    </source>
</reference>
<dbReference type="InterPro" id="IPR018309">
    <property type="entry name" value="Tscrpt_reg_PadR_C"/>
</dbReference>
<dbReference type="Pfam" id="PF10400">
    <property type="entry name" value="Vir_act_alpha_C"/>
    <property type="match status" value="1"/>
</dbReference>
<dbReference type="SUPFAM" id="SSF46785">
    <property type="entry name" value="Winged helix' DNA-binding domain"/>
    <property type="match status" value="1"/>
</dbReference>
<evidence type="ECO:0000259" key="2">
    <source>
        <dbReference type="Pfam" id="PF10400"/>
    </source>
</evidence>
<organism evidence="3 4">
    <name type="scientific">Arthrobacter glacialis</name>
    <dbReference type="NCBI Taxonomy" id="1664"/>
    <lineage>
        <taxon>Bacteria</taxon>
        <taxon>Bacillati</taxon>
        <taxon>Actinomycetota</taxon>
        <taxon>Actinomycetes</taxon>
        <taxon>Micrococcales</taxon>
        <taxon>Micrococcaceae</taxon>
        <taxon>Arthrobacter</taxon>
    </lineage>
</organism>
<gene>
    <name evidence="3" type="ORF">CVS27_13830</name>
</gene>
<comment type="caution">
    <text evidence="3">The sequence shown here is derived from an EMBL/GenBank/DDBJ whole genome shotgun (WGS) entry which is preliminary data.</text>
</comment>
<keyword evidence="4" id="KW-1185">Reference proteome</keyword>
<dbReference type="Gene3D" id="6.10.140.190">
    <property type="match status" value="1"/>
</dbReference>
<evidence type="ECO:0000259" key="1">
    <source>
        <dbReference type="Pfam" id="PF03551"/>
    </source>
</evidence>
<dbReference type="PANTHER" id="PTHR43252">
    <property type="entry name" value="TRANSCRIPTIONAL REGULATOR YQJI"/>
    <property type="match status" value="1"/>
</dbReference>
<feature type="domain" description="Transcription regulator PadR C-terminal" evidence="2">
    <location>
        <begin position="91"/>
        <end position="172"/>
    </location>
</feature>
<proteinExistence type="predicted"/>
<dbReference type="Gene3D" id="1.10.10.10">
    <property type="entry name" value="Winged helix-like DNA-binding domain superfamily/Winged helix DNA-binding domain"/>
    <property type="match status" value="1"/>
</dbReference>
<feature type="domain" description="Transcription regulator PadR N-terminal" evidence="1">
    <location>
        <begin position="7"/>
        <end position="79"/>
    </location>
</feature>
<dbReference type="InterPro" id="IPR005149">
    <property type="entry name" value="Tscrpt_reg_PadR_N"/>
</dbReference>
<dbReference type="InterPro" id="IPR036390">
    <property type="entry name" value="WH_DNA-bd_sf"/>
</dbReference>
<dbReference type="InterPro" id="IPR036388">
    <property type="entry name" value="WH-like_DNA-bd_sf"/>
</dbReference>
<protein>
    <submittedName>
        <fullName evidence="3">PadR family transcriptional regulator</fullName>
    </submittedName>
</protein>
<sequence>MALAQAILTSLLEKPCTGAELARRFDKSLGHFWQATHQQIYRELGKLEQDGLVRAHGLAATRGQQRHFEVLATGKAALESWCAEPGEPRPIRDELLVRLRAAAVLGTVDVRVELLRHQGMHAQTLDRYLAIEANDFPADAQKTVADELQFAVLRAGIVYEQSWLNWCEQTLSHAPAIQKPALVEVWPPAD</sequence>
<accession>A0A2S3ZTZ7</accession>